<dbReference type="Gene3D" id="2.160.10.10">
    <property type="entry name" value="Hexapeptide repeat proteins"/>
    <property type="match status" value="1"/>
</dbReference>
<reference evidence="6 7" key="1">
    <citation type="journal article" date="2022" name="Plant J.">
        <title>Strategies of tolerance reflected in two North American maple genomes.</title>
        <authorList>
            <person name="McEvoy S.L."/>
            <person name="Sezen U.U."/>
            <person name="Trouern-Trend A."/>
            <person name="McMahon S.M."/>
            <person name="Schaberg P.G."/>
            <person name="Yang J."/>
            <person name="Wegrzyn J.L."/>
            <person name="Swenson N.G."/>
        </authorList>
    </citation>
    <scope>NUCLEOTIDE SEQUENCE [LARGE SCALE GENOMIC DNA]</scope>
    <source>
        <strain evidence="6">91603</strain>
    </source>
</reference>
<evidence type="ECO:0000256" key="1">
    <source>
        <dbReference type="ARBA" id="ARBA00022516"/>
    </source>
</evidence>
<keyword evidence="3" id="KW-0808">Transferase</keyword>
<dbReference type="GO" id="GO:0016410">
    <property type="term" value="F:N-acyltransferase activity"/>
    <property type="evidence" value="ECO:0007669"/>
    <property type="project" value="InterPro"/>
</dbReference>
<name>A0AAD5JH87_ACENE</name>
<dbReference type="GO" id="GO:0009245">
    <property type="term" value="P:lipid A biosynthetic process"/>
    <property type="evidence" value="ECO:0007669"/>
    <property type="project" value="UniProtKB-KW"/>
</dbReference>
<keyword evidence="2" id="KW-0441">Lipid A biosynthesis</keyword>
<evidence type="ECO:0000256" key="3">
    <source>
        <dbReference type="ARBA" id="ARBA00022679"/>
    </source>
</evidence>
<evidence type="ECO:0000313" key="7">
    <source>
        <dbReference type="Proteomes" id="UP001064489"/>
    </source>
</evidence>
<dbReference type="EMBL" id="JAJSOW010000002">
    <property type="protein sequence ID" value="KAI9199063.1"/>
    <property type="molecule type" value="Genomic_DNA"/>
</dbReference>
<sequence length="90" mass="9899">MLIARIGNRVEIGANSCIDRGWIGDYETLGGRVAVRDHVSIASKVRLAANCCVTKDITEPGDYGGFPAVPIREWRRQVANQFRISKKGTP</sequence>
<comment type="caution">
    <text evidence="6">The sequence shown here is derived from an EMBL/GenBank/DDBJ whole genome shotgun (WGS) entry which is preliminary data.</text>
</comment>
<evidence type="ECO:0000313" key="6">
    <source>
        <dbReference type="EMBL" id="KAI9199063.1"/>
    </source>
</evidence>
<dbReference type="AlphaFoldDB" id="A0AAD5JH87"/>
<dbReference type="InterPro" id="IPR007691">
    <property type="entry name" value="LpxD"/>
</dbReference>
<accession>A0AAD5JH87</accession>
<protein>
    <submittedName>
        <fullName evidence="6">Uncharacterized protein</fullName>
    </submittedName>
</protein>
<evidence type="ECO:0000256" key="2">
    <source>
        <dbReference type="ARBA" id="ARBA00022556"/>
    </source>
</evidence>
<organism evidence="6 7">
    <name type="scientific">Acer negundo</name>
    <name type="common">Box elder</name>
    <dbReference type="NCBI Taxonomy" id="4023"/>
    <lineage>
        <taxon>Eukaryota</taxon>
        <taxon>Viridiplantae</taxon>
        <taxon>Streptophyta</taxon>
        <taxon>Embryophyta</taxon>
        <taxon>Tracheophyta</taxon>
        <taxon>Spermatophyta</taxon>
        <taxon>Magnoliopsida</taxon>
        <taxon>eudicotyledons</taxon>
        <taxon>Gunneridae</taxon>
        <taxon>Pentapetalae</taxon>
        <taxon>rosids</taxon>
        <taxon>malvids</taxon>
        <taxon>Sapindales</taxon>
        <taxon>Sapindaceae</taxon>
        <taxon>Hippocastanoideae</taxon>
        <taxon>Acereae</taxon>
        <taxon>Acer</taxon>
    </lineage>
</organism>
<keyword evidence="4" id="KW-0443">Lipid metabolism</keyword>
<dbReference type="SUPFAM" id="SSF51161">
    <property type="entry name" value="Trimeric LpxA-like enzymes"/>
    <property type="match status" value="1"/>
</dbReference>
<gene>
    <name evidence="6" type="ORF">LWI28_026705</name>
</gene>
<keyword evidence="7" id="KW-1185">Reference proteome</keyword>
<dbReference type="PANTHER" id="PTHR43378:SF2">
    <property type="entry name" value="UDP-3-O-ACYLGLUCOSAMINE N-ACYLTRANSFERASE 1, MITOCHONDRIAL-RELATED"/>
    <property type="match status" value="1"/>
</dbReference>
<dbReference type="InterPro" id="IPR011004">
    <property type="entry name" value="Trimer_LpxA-like_sf"/>
</dbReference>
<dbReference type="GO" id="GO:0016020">
    <property type="term" value="C:membrane"/>
    <property type="evidence" value="ECO:0007669"/>
    <property type="project" value="GOC"/>
</dbReference>
<dbReference type="PANTHER" id="PTHR43378">
    <property type="entry name" value="UDP-3-O-ACYLGLUCOSAMINE N-ACYLTRANSFERASE"/>
    <property type="match status" value="1"/>
</dbReference>
<dbReference type="Proteomes" id="UP001064489">
    <property type="component" value="Chromosome 13"/>
</dbReference>
<proteinExistence type="predicted"/>
<keyword evidence="1" id="KW-0444">Lipid biosynthesis</keyword>
<keyword evidence="5" id="KW-0012">Acyltransferase</keyword>
<evidence type="ECO:0000256" key="4">
    <source>
        <dbReference type="ARBA" id="ARBA00023098"/>
    </source>
</evidence>
<evidence type="ECO:0000256" key="5">
    <source>
        <dbReference type="ARBA" id="ARBA00023315"/>
    </source>
</evidence>